<dbReference type="InterPro" id="IPR056458">
    <property type="entry name" value="TPR_DOP1_M"/>
</dbReference>
<comment type="subcellular location">
    <subcellularLocation>
        <location evidence="1">Golgi apparatus membrane</location>
        <topology evidence="1">Peripheral membrane protein</topology>
    </subcellularLocation>
</comment>
<dbReference type="OrthoDB" id="297643at2759"/>
<dbReference type="GO" id="GO:0006895">
    <property type="term" value="P:Golgi to endosome transport"/>
    <property type="evidence" value="ECO:0007669"/>
    <property type="project" value="InterPro"/>
</dbReference>
<evidence type="ECO:0000256" key="1">
    <source>
        <dbReference type="ARBA" id="ARBA00004395"/>
    </source>
</evidence>
<accession>A0A9P0QQ84</accession>
<evidence type="ECO:0000259" key="9">
    <source>
        <dbReference type="Pfam" id="PF24597"/>
    </source>
</evidence>
<evidence type="ECO:0000313" key="11">
    <source>
        <dbReference type="EMBL" id="CAH2352729.1"/>
    </source>
</evidence>
<name>A0A9P0QQ84_9ASCO</name>
<keyword evidence="4" id="KW-0333">Golgi apparatus</keyword>
<reference evidence="11" key="1">
    <citation type="submission" date="2022-03" db="EMBL/GenBank/DDBJ databases">
        <authorList>
            <person name="Legras J.-L."/>
            <person name="Devillers H."/>
            <person name="Grondin C."/>
        </authorList>
    </citation>
    <scope>NUCLEOTIDE SEQUENCE</scope>
    <source>
        <strain evidence="11">CLIB 1423</strain>
    </source>
</reference>
<evidence type="ECO:0000256" key="2">
    <source>
        <dbReference type="ARBA" id="ARBA00022448"/>
    </source>
</evidence>
<feature type="domain" description="DOP1-like C-terminal" evidence="10">
    <location>
        <begin position="1253"/>
        <end position="1746"/>
    </location>
</feature>
<gene>
    <name evidence="11" type="ORF">CLIB1423_07S06238</name>
</gene>
<dbReference type="GO" id="GO:0005768">
    <property type="term" value="C:endosome"/>
    <property type="evidence" value="ECO:0007669"/>
    <property type="project" value="TreeGrafter"/>
</dbReference>
<evidence type="ECO:0000256" key="5">
    <source>
        <dbReference type="ARBA" id="ARBA00023136"/>
    </source>
</evidence>
<keyword evidence="2" id="KW-0813">Transport</keyword>
<dbReference type="GO" id="GO:0005802">
    <property type="term" value="C:trans-Golgi network"/>
    <property type="evidence" value="ECO:0007669"/>
    <property type="project" value="TreeGrafter"/>
</dbReference>
<dbReference type="Proteomes" id="UP000837801">
    <property type="component" value="Unassembled WGS sequence"/>
</dbReference>
<keyword evidence="3" id="KW-0653">Protein transport</keyword>
<feature type="region of interest" description="Disordered" evidence="7">
    <location>
        <begin position="1337"/>
        <end position="1366"/>
    </location>
</feature>
<dbReference type="GO" id="GO:0015031">
    <property type="term" value="P:protein transport"/>
    <property type="evidence" value="ECO:0007669"/>
    <property type="project" value="UniProtKB-KW"/>
</dbReference>
<evidence type="ECO:0000256" key="7">
    <source>
        <dbReference type="SAM" id="MobiDB-lite"/>
    </source>
</evidence>
<evidence type="ECO:0000256" key="4">
    <source>
        <dbReference type="ARBA" id="ARBA00023034"/>
    </source>
</evidence>
<evidence type="ECO:0000256" key="3">
    <source>
        <dbReference type="ARBA" id="ARBA00022927"/>
    </source>
</evidence>
<dbReference type="Pfam" id="PF24598">
    <property type="entry name" value="DOP1_C"/>
    <property type="match status" value="1"/>
</dbReference>
<dbReference type="PANTHER" id="PTHR14042">
    <property type="entry name" value="DOPEY-RELATED"/>
    <property type="match status" value="1"/>
</dbReference>
<organism evidence="11 12">
    <name type="scientific">[Candida] railenensis</name>
    <dbReference type="NCBI Taxonomy" id="45579"/>
    <lineage>
        <taxon>Eukaryota</taxon>
        <taxon>Fungi</taxon>
        <taxon>Dikarya</taxon>
        <taxon>Ascomycota</taxon>
        <taxon>Saccharomycotina</taxon>
        <taxon>Pichiomycetes</taxon>
        <taxon>Debaryomycetaceae</taxon>
        <taxon>Kurtzmaniella</taxon>
    </lineage>
</organism>
<evidence type="ECO:0000259" key="8">
    <source>
        <dbReference type="Pfam" id="PF04118"/>
    </source>
</evidence>
<dbReference type="Pfam" id="PF04118">
    <property type="entry name" value="Dopey_N"/>
    <property type="match status" value="1"/>
</dbReference>
<dbReference type="InterPro" id="IPR040314">
    <property type="entry name" value="DOP1"/>
</dbReference>
<dbReference type="InterPro" id="IPR007249">
    <property type="entry name" value="DOP1_N"/>
</dbReference>
<dbReference type="PANTHER" id="PTHR14042:SF24">
    <property type="entry name" value="PROTEIN DOPEY-1 HOMOLOG"/>
    <property type="match status" value="1"/>
</dbReference>
<feature type="compositionally biased region" description="Basic and acidic residues" evidence="7">
    <location>
        <begin position="1337"/>
        <end position="1348"/>
    </location>
</feature>
<dbReference type="GO" id="GO:0005829">
    <property type="term" value="C:cytosol"/>
    <property type="evidence" value="ECO:0007669"/>
    <property type="project" value="GOC"/>
</dbReference>
<proteinExistence type="inferred from homology"/>
<evidence type="ECO:0000259" key="10">
    <source>
        <dbReference type="Pfam" id="PF24598"/>
    </source>
</evidence>
<dbReference type="GO" id="GO:0000139">
    <property type="term" value="C:Golgi membrane"/>
    <property type="evidence" value="ECO:0007669"/>
    <property type="project" value="UniProtKB-SubCell"/>
</dbReference>
<sequence length="1767" mass="198311">MSKSSTPPVGGSSSSLNGAAISSKDKRYYQQIEKVLASFDSIEEWADYIAFLSKLQKTLQLNELKSSTLPFSPQISYKLALCLSSKLPNGVHQKTLSMYDSLFTSLSNSALDSQINVWLPGLLPLISYCSIQIKPLIVQLFQNHIIGRLSPKTLKMVTKPLILAFLPGLDDENSETFSDFLSLMDNLKKKSGDDRHFWQSFFLCMINNPERRLGGLFWCNKRLPVFTGIKRDESETITFSDEAQACISPEPGLLIRAFASAITSATSMIEANDVIVVRGFFDLLLTHLPLDSAVIRNVAIKKDKELLLDACCSVTLKKDMSLNRRLWNWLLGPETDSSADISNATTNSSTTKIGTSKLTRSEYFTEYSLPSLSNILLEKISNNPNHSVDQYLSSFKISLSLILDKWEISRVITPVLFLPIMRATFHEYELNQDQQLLITAQSFFDSVEAIFIWNDITRLIIKGEELDLVEFVVSNFDINEDEMKDIYIPLAIVSLIENLNITGDRWLIILETLLQGISLADANIEEAETEKINSSDIISFYEKQLIDSATSSPFSSSQLSSLILSALRNLVIENFDNHVHSHASKIVELYCKLTNKETNDVLIDKMLSQPITTKLNSLEESKDNLLTAYNVVKLLKLVNTSITTLQRDKILKIIMSNLYYSLISPIPSNCQVETVKTIFLLDNYYSKFKIEASILKLFISTDSYIDRVRAFSTLWSHSSNQYNEVDSILLRPLFLILDGLAGGEVGGIRVANFVSSNVLQGGSSNRLLKLITTPLLGFDFIAKGDGENSGGLLQEGDDLGQFSYHISTIVNIIETDEKHLKENFNNELVVMDSANKLNVISNNSWDISTYKTLMVNIIEKFLGLKISNELLQNSNLMMKYYQSVTECLKLYSLLVSGIESDFISKFHSLIVKCSYIIDINSGNIYVELAIEKYLECILFFLKLSETQHVNLDLLHIDDEGKTPQLIRFITEGIKKAQTVVLLEKWTTFLTRSLYLFNESVFSVLLTLNDVLVYRIDQFFTQIKKSTSQVDANSVSSLNDVEGSINVLFAGLEDLLSISHSYLLSSSVRARELNGGSGENTGVGGNGSAPGFFGNVIQGVFSIESPAIRTTEENRKYSILLAFQDAVAIGYKIWLWAESSTNLSSTNSAVSSTNPSSSTSIYLSRKLKFKARKLLESVIELERQEIIECLISLTGSSNSKAIIKLLHVLDGGRSQVTLPNVYNSIMSRLYAAGVDEKLSSSLNSNVSAKELARFLSHYIDSIDDDTISDIWGFTLQFFKEVNSHPTNFTSILPDLLKTATRLMCKLSNTKFGEQGRSKKDLSDIFMKLLMISVRGEVSEKEKEKQKETENSNGGGISSSNVPVDREGTPIPQERAIATQSELLDTLQLILTKLNDILSDSDKVSSCINTILVNLVSPQIKNKKIHEIPNQTIGLIALIGNNFPNKAWKAAVSDCFMDNSFFSMTRSSIQLWESIIQIWIANDRDRIVELISKIAPISTSTAANIFNWNESSEIENKIFNLKRIIYFILIQPKDYFLNNLEELINRVELTSPIMGGYGGGDAICPPSYKSEVLLLLRVITLKFNDLHLLSHWTMISCEILSNFNELVVQKNAKELMHLTPQELKVVLFNSKLLDQLLILKYDEFNLNEWLYVTSSPEVVTDSTIAHDSVSNGREKGNDSILSVIDRISREKDFSSSKESAIKVYSIVDEQDGEYTKPLLEGIKRIESISSLRLFFDSLSLLHYERTYGLKKVDYKICEEDILNDVVGKE</sequence>
<comment type="caution">
    <text evidence="11">The sequence shown here is derived from an EMBL/GenBank/DDBJ whole genome shotgun (WGS) entry which is preliminary data.</text>
</comment>
<dbReference type="InterPro" id="IPR056457">
    <property type="entry name" value="DOP1_C"/>
</dbReference>
<keyword evidence="5" id="KW-0472">Membrane</keyword>
<protein>
    <submittedName>
        <fullName evidence="11">Protein dopey</fullName>
    </submittedName>
</protein>
<dbReference type="EMBL" id="CAKXYY010000007">
    <property type="protein sequence ID" value="CAH2352729.1"/>
    <property type="molecule type" value="Genomic_DNA"/>
</dbReference>
<evidence type="ECO:0000256" key="6">
    <source>
        <dbReference type="ARBA" id="ARBA00046326"/>
    </source>
</evidence>
<dbReference type="Pfam" id="PF24597">
    <property type="entry name" value="TPR_DOP1_M"/>
    <property type="match status" value="1"/>
</dbReference>
<feature type="domain" description="DOP1 N-terminal" evidence="8">
    <location>
        <begin position="23"/>
        <end position="334"/>
    </location>
</feature>
<evidence type="ECO:0000313" key="12">
    <source>
        <dbReference type="Proteomes" id="UP000837801"/>
    </source>
</evidence>
<keyword evidence="12" id="KW-1185">Reference proteome</keyword>
<comment type="similarity">
    <text evidence="6">Belongs to the DOP1 family.</text>
</comment>
<feature type="domain" description="DOP1-like middle TPR" evidence="9">
    <location>
        <begin position="363"/>
        <end position="502"/>
    </location>
</feature>